<organism evidence="2">
    <name type="scientific">freshwater metagenome</name>
    <dbReference type="NCBI Taxonomy" id="449393"/>
    <lineage>
        <taxon>unclassified sequences</taxon>
        <taxon>metagenomes</taxon>
        <taxon>ecological metagenomes</taxon>
    </lineage>
</organism>
<evidence type="ECO:0000313" key="2">
    <source>
        <dbReference type="EMBL" id="CAB4737809.1"/>
    </source>
</evidence>
<name>A0A6J6SUE5_9ZZZZ</name>
<dbReference type="EMBL" id="CAEZYQ010000006">
    <property type="protein sequence ID" value="CAB4737809.1"/>
    <property type="molecule type" value="Genomic_DNA"/>
</dbReference>
<feature type="region of interest" description="Disordered" evidence="1">
    <location>
        <begin position="117"/>
        <end position="156"/>
    </location>
</feature>
<accession>A0A6J6SUE5</accession>
<evidence type="ECO:0000256" key="1">
    <source>
        <dbReference type="SAM" id="MobiDB-lite"/>
    </source>
</evidence>
<proteinExistence type="predicted"/>
<feature type="region of interest" description="Disordered" evidence="1">
    <location>
        <begin position="1"/>
        <end position="28"/>
    </location>
</feature>
<sequence length="364" mass="39135">MARVRETNCQSGLVEGGHGTAAAPEVAKEKERRAAEATFARALKRRAGEETSGIATFMIRGPVPVIDALDHAVTTLAHRLHDHLPEPTGPDDTGPTMDQLRVQAVALLAAPHLAEPHVCGSGGDADGGDATAGAGDDSADARPDGPQVPVPDLGSTDLRDLLPAVSLVVHVYAGPREVSAEGEEVDRIARVAGHGPVSETWLREVLGRYARFDVRPVLDPEGLAPVEAYEVPARHRRAVQLLAPTDTFPFGSTGPTVQLDHVVPWDPHGPPHSDPRPQTGVHNLTPLSTLHHRLKTHGRWQSAMPWPGVHLWRDPHGQVYLRDTSGTRQVTNQEAAASDAGETRHTVITVDLYEPTFRLEYEAA</sequence>
<reference evidence="2" key="1">
    <citation type="submission" date="2020-05" db="EMBL/GenBank/DDBJ databases">
        <authorList>
            <person name="Chiriac C."/>
            <person name="Salcher M."/>
            <person name="Ghai R."/>
            <person name="Kavagutti S V."/>
        </authorList>
    </citation>
    <scope>NUCLEOTIDE SEQUENCE</scope>
</reference>
<protein>
    <submittedName>
        <fullName evidence="2">Unannotated protein</fullName>
    </submittedName>
</protein>
<dbReference type="AlphaFoldDB" id="A0A6J6SUE5"/>
<gene>
    <name evidence="2" type="ORF">UFOPK2761_01039</name>
</gene>